<evidence type="ECO:0008006" key="6">
    <source>
        <dbReference type="Google" id="ProtNLM"/>
    </source>
</evidence>
<evidence type="ECO:0000313" key="5">
    <source>
        <dbReference type="Proteomes" id="UP001305779"/>
    </source>
</evidence>
<protein>
    <recommendedName>
        <fullName evidence="6">NAD(P)-binding protein</fullName>
    </recommendedName>
</protein>
<comment type="caution">
    <text evidence="4">The sequence shown here is derived from an EMBL/GenBank/DDBJ whole genome shotgun (WGS) entry which is preliminary data.</text>
</comment>
<dbReference type="SUPFAM" id="SSF51735">
    <property type="entry name" value="NAD(P)-binding Rossmann-fold domains"/>
    <property type="match status" value="1"/>
</dbReference>
<dbReference type="EMBL" id="JAXOVC010000002">
    <property type="protein sequence ID" value="KAK4506038.1"/>
    <property type="molecule type" value="Genomic_DNA"/>
</dbReference>
<comment type="similarity">
    <text evidence="1">Belongs to the short-chain dehydrogenases/reductases (SDR) family.</text>
</comment>
<dbReference type="PANTHER" id="PTHR24320:SF236">
    <property type="entry name" value="SHORT-CHAIN DEHYDROGENASE-RELATED"/>
    <property type="match status" value="1"/>
</dbReference>
<dbReference type="InterPro" id="IPR002347">
    <property type="entry name" value="SDR_fam"/>
</dbReference>
<evidence type="ECO:0000256" key="2">
    <source>
        <dbReference type="ARBA" id="ARBA00022857"/>
    </source>
</evidence>
<organism evidence="4 5">
    <name type="scientific">Zasmidium cellare</name>
    <name type="common">Wine cellar mold</name>
    <name type="synonym">Racodium cellare</name>
    <dbReference type="NCBI Taxonomy" id="395010"/>
    <lineage>
        <taxon>Eukaryota</taxon>
        <taxon>Fungi</taxon>
        <taxon>Dikarya</taxon>
        <taxon>Ascomycota</taxon>
        <taxon>Pezizomycotina</taxon>
        <taxon>Dothideomycetes</taxon>
        <taxon>Dothideomycetidae</taxon>
        <taxon>Mycosphaerellales</taxon>
        <taxon>Mycosphaerellaceae</taxon>
        <taxon>Zasmidium</taxon>
    </lineage>
</organism>
<dbReference type="Proteomes" id="UP001305779">
    <property type="component" value="Unassembled WGS sequence"/>
</dbReference>
<dbReference type="InterPro" id="IPR036291">
    <property type="entry name" value="NAD(P)-bd_dom_sf"/>
</dbReference>
<dbReference type="Gene3D" id="3.40.50.720">
    <property type="entry name" value="NAD(P)-binding Rossmann-like Domain"/>
    <property type="match status" value="1"/>
</dbReference>
<keyword evidence="3" id="KW-0560">Oxidoreductase</keyword>
<name>A0ABR0EY88_ZASCE</name>
<gene>
    <name evidence="4" type="ORF">PRZ48_004003</name>
</gene>
<dbReference type="PANTHER" id="PTHR24320">
    <property type="entry name" value="RETINOL DEHYDROGENASE"/>
    <property type="match status" value="1"/>
</dbReference>
<keyword evidence="2" id="KW-0521">NADP</keyword>
<dbReference type="Pfam" id="PF00106">
    <property type="entry name" value="adh_short"/>
    <property type="match status" value="1"/>
</dbReference>
<dbReference type="PRINTS" id="PR00081">
    <property type="entry name" value="GDHRDH"/>
</dbReference>
<accession>A0ABR0EY88</accession>
<evidence type="ECO:0000256" key="3">
    <source>
        <dbReference type="ARBA" id="ARBA00023002"/>
    </source>
</evidence>
<sequence>MSWTDFFQSCHFIPQPTLTERNLPSQSGRVFIVTGGYAGVGAELVKLLYQAHGTIYIAGRSASKAATAIDMIKALFPSSDGRLEFLHLDLADLSTIKTSAETFMSKESRLDVLTNNAGVMTPSVGSRTAQGHELQIGTNALGHYLFTTLLLPVLLKTASISPSNAVRITWASSLATFMAPPDGITWDPKTNAPAILDSPMRDYQQSKSATIFLSRSFQALHPSIVSVPFNPGNLHSELQRNQSWWLWYVTQLLAHPTKMGAYTELWAGWADEEMRGSWCERETRDFV</sequence>
<evidence type="ECO:0000256" key="1">
    <source>
        <dbReference type="ARBA" id="ARBA00006484"/>
    </source>
</evidence>
<evidence type="ECO:0000313" key="4">
    <source>
        <dbReference type="EMBL" id="KAK4506038.1"/>
    </source>
</evidence>
<keyword evidence="5" id="KW-1185">Reference proteome</keyword>
<proteinExistence type="inferred from homology"/>
<reference evidence="4 5" key="1">
    <citation type="journal article" date="2023" name="G3 (Bethesda)">
        <title>A chromosome-level genome assembly of Zasmidium syzygii isolated from banana leaves.</title>
        <authorList>
            <person name="van Westerhoven A.C."/>
            <person name="Mehrabi R."/>
            <person name="Talebi R."/>
            <person name="Steentjes M.B.F."/>
            <person name="Corcolon B."/>
            <person name="Chong P.A."/>
            <person name="Kema G.H.J."/>
            <person name="Seidl M.F."/>
        </authorList>
    </citation>
    <scope>NUCLEOTIDE SEQUENCE [LARGE SCALE GENOMIC DNA]</scope>
    <source>
        <strain evidence="4 5">P124</strain>
    </source>
</reference>